<sequence>MTDELKTNAPDRAAGSVTPSSLGGAEDQARALALGLSTALNVAALLAAPRLLAKAMRTQREAPTGEALSAALENATTAFRSSGDATGLVASVSELRDRLLTWEGRSPAPEPIVEAARGVLRALDIGEPEEGWDRWEGPTEEQTVPPGRQMPRILRVEPMTIEAWLAFDGPGELCEGVLVEEKTSTALEDAVAAWLLTVLRAWALPRGGVVCGRGHKLAVSTVSGRKPDVCVYVPNDPFADTGAPSTPRLVLEVISANPVD</sequence>
<dbReference type="InterPro" id="IPR008538">
    <property type="entry name" value="Uma2"/>
</dbReference>
<dbReference type="AlphaFoldDB" id="A0A150P1R7"/>
<dbReference type="Gene3D" id="3.90.1570.10">
    <property type="entry name" value="tt1808, chain A"/>
    <property type="match status" value="1"/>
</dbReference>
<evidence type="ECO:0000313" key="3">
    <source>
        <dbReference type="EMBL" id="KYF48784.1"/>
    </source>
</evidence>
<organism evidence="3 4">
    <name type="scientific">Sorangium cellulosum</name>
    <name type="common">Polyangium cellulosum</name>
    <dbReference type="NCBI Taxonomy" id="56"/>
    <lineage>
        <taxon>Bacteria</taxon>
        <taxon>Pseudomonadati</taxon>
        <taxon>Myxococcota</taxon>
        <taxon>Polyangia</taxon>
        <taxon>Polyangiales</taxon>
        <taxon>Polyangiaceae</taxon>
        <taxon>Sorangium</taxon>
    </lineage>
</organism>
<dbReference type="SUPFAM" id="SSF52980">
    <property type="entry name" value="Restriction endonuclease-like"/>
    <property type="match status" value="1"/>
</dbReference>
<name>A0A150P1R7_SORCE</name>
<evidence type="ECO:0000259" key="2">
    <source>
        <dbReference type="Pfam" id="PF05685"/>
    </source>
</evidence>
<dbReference type="EMBL" id="JELX01004343">
    <property type="protein sequence ID" value="KYF48784.1"/>
    <property type="molecule type" value="Genomic_DNA"/>
</dbReference>
<reference evidence="3 4" key="1">
    <citation type="submission" date="2014-02" db="EMBL/GenBank/DDBJ databases">
        <title>The small core and large imbalanced accessory genome model reveals a collaborative survival strategy of Sorangium cellulosum strains in nature.</title>
        <authorList>
            <person name="Han K."/>
            <person name="Peng R."/>
            <person name="Blom J."/>
            <person name="Li Y.-Z."/>
        </authorList>
    </citation>
    <scope>NUCLEOTIDE SEQUENCE [LARGE SCALE GENOMIC DNA]</scope>
    <source>
        <strain evidence="3 4">So0157-18</strain>
    </source>
</reference>
<feature type="region of interest" description="Disordered" evidence="1">
    <location>
        <begin position="1"/>
        <end position="23"/>
    </location>
</feature>
<proteinExistence type="predicted"/>
<protein>
    <recommendedName>
        <fullName evidence="2">Putative restriction endonuclease domain-containing protein</fullName>
    </recommendedName>
</protein>
<accession>A0A150P1R7</accession>
<dbReference type="InterPro" id="IPR012296">
    <property type="entry name" value="Nuclease_put_TT1808"/>
</dbReference>
<evidence type="ECO:0000313" key="4">
    <source>
        <dbReference type="Proteomes" id="UP000075604"/>
    </source>
</evidence>
<feature type="domain" description="Putative restriction endonuclease" evidence="2">
    <location>
        <begin position="172"/>
        <end position="257"/>
    </location>
</feature>
<dbReference type="InterPro" id="IPR011335">
    <property type="entry name" value="Restrct_endonuc-II-like"/>
</dbReference>
<gene>
    <name evidence="3" type="ORF">BE04_25125</name>
</gene>
<comment type="caution">
    <text evidence="3">The sequence shown here is derived from an EMBL/GenBank/DDBJ whole genome shotgun (WGS) entry which is preliminary data.</text>
</comment>
<dbReference type="Pfam" id="PF05685">
    <property type="entry name" value="Uma2"/>
    <property type="match status" value="1"/>
</dbReference>
<dbReference type="Proteomes" id="UP000075604">
    <property type="component" value="Unassembled WGS sequence"/>
</dbReference>
<evidence type="ECO:0000256" key="1">
    <source>
        <dbReference type="SAM" id="MobiDB-lite"/>
    </source>
</evidence>